<evidence type="ECO:0000259" key="11">
    <source>
        <dbReference type="Pfam" id="PF25295"/>
    </source>
</evidence>
<dbReference type="InterPro" id="IPR056153">
    <property type="entry name" value="Beta-prop_IFT122_1st"/>
</dbReference>
<evidence type="ECO:0000256" key="2">
    <source>
        <dbReference type="ARBA" id="ARBA00019442"/>
    </source>
</evidence>
<accession>A0A8I6RIL2</accession>
<dbReference type="InterPro" id="IPR056152">
    <property type="entry name" value="Beta-prop_IFT122_2nd"/>
</dbReference>
<evidence type="ECO:0000256" key="1">
    <source>
        <dbReference type="ARBA" id="ARBA00004138"/>
    </source>
</evidence>
<keyword evidence="6" id="KW-0966">Cell projection</keyword>
<dbReference type="GO" id="GO:0097730">
    <property type="term" value="C:non-motile cilium"/>
    <property type="evidence" value="ECO:0007669"/>
    <property type="project" value="TreeGrafter"/>
</dbReference>
<dbReference type="Pfam" id="PF25295">
    <property type="entry name" value="TPR_IFT122"/>
    <property type="match status" value="1"/>
</dbReference>
<dbReference type="AlphaFoldDB" id="A0A8I6RIL2"/>
<comment type="subcellular location">
    <subcellularLocation>
        <location evidence="1">Cell projection</location>
        <location evidence="1">Cilium</location>
    </subcellularLocation>
</comment>
<dbReference type="Pfam" id="PF23377">
    <property type="entry name" value="Beta-prop_IFT122_2nd"/>
    <property type="match status" value="1"/>
</dbReference>
<evidence type="ECO:0000256" key="5">
    <source>
        <dbReference type="ARBA" id="ARBA00023069"/>
    </source>
</evidence>
<feature type="domain" description="IFT122 first beta-propeller" evidence="9">
    <location>
        <begin position="195"/>
        <end position="299"/>
    </location>
</feature>
<name>A0A8I6RIL2_CIMLE</name>
<keyword evidence="5" id="KW-0969">Cilium</keyword>
<evidence type="ECO:0000313" key="13">
    <source>
        <dbReference type="Proteomes" id="UP000494040"/>
    </source>
</evidence>
<dbReference type="SUPFAM" id="SSF50978">
    <property type="entry name" value="WD40 repeat-like"/>
    <property type="match status" value="2"/>
</dbReference>
<feature type="domain" description="IFT122 first beta-propeller" evidence="9">
    <location>
        <begin position="13"/>
        <end position="193"/>
    </location>
</feature>
<keyword evidence="4" id="KW-0677">Repeat</keyword>
<evidence type="ECO:0000259" key="10">
    <source>
        <dbReference type="Pfam" id="PF25144"/>
    </source>
</evidence>
<keyword evidence="3 7" id="KW-0853">WD repeat</keyword>
<dbReference type="PANTHER" id="PTHR12764:SF4">
    <property type="entry name" value="INTRAFLAGELLAR TRANSPORT PROTEIN 122 HOMOLOG"/>
    <property type="match status" value="1"/>
</dbReference>
<sequence length="1190" mass="135430">MRTLLKWVDKVCDRDKQEQCVSSLCFNPDGTQLVAAAGQMVLVYDTTNGSLIQPLKGHKDNVYAVDYSNDGKRFASGSGDKNVIIWSNKLEGVLKYSHGDAVQCLRFNPISTHLASCGGSELVLWSPEFKSIQKYKSSAKILACSWSSDGHFLALGLSSGSVSIRTRSGEEKSRIERPGGIETPIWALAWSPVKEDNHDILCVTDWGQSMSFYTISGKMVGKERSLGYEPLCVNYMNNGEFILVAGCNNICFLYSRDGIKLAKIGEDHQSWIWTIASKTNPHHIALGCEDGKIAMYQVIFTPVHGIYKEKYAYREHLTDVIIQNLLTDQKLRIKCRDLIRKVAIYKHRLAVQLGERVTIYELYLAEAGSMHYKLKERMQIKSECSLLVVCSAHIVICHECTLHSVAFNGLREREWLMESPVRYIRVIGGPHSREGLLVGLANGQVLKVYLDNAFPVELIKIDSPVKCLDMSPSRRKLAIVNDKDQCLVYAIPSGQLLFQEPNAKFVAWNTSCEDMICYSGNNVLNIKADNFPEHQLKYQGFVVGFCSSKIFCFHQNVMSTIEVPLSAPMYQYLEKKLFTEVYDIACLGVTESDWKTLAHSALDALNFEIARKAFIRIKDLTYLELIQDFLEREERGEREREVFLADILSFRGRFKEAGRLYARAGRPEKALAMYTDLRMFDQGQEYLGAGDDVDRKSLLRKKADWAKNINEPKAAAQMYLSAGDVMKAVEIMAQYQWVDMLVEVGRKVSGQESEPALRKIAETLRSLSELDLAAEMYRKLGAEDNLLEVQVQAGKWDEALASVEDNPKYREMVYLPYARYLAENDNFVEAQKAYHKACHPEEAFRVIMQLTTNAITENRFNDASYYYWLLAKQALQLASDGQDEQLSKYYEYEKYATIYYAYHSIERYSEDPFTAHQLEDLFNIGRFLMQETKALHLPGISQFSLFLQIAKLSQQLGAFKLARHVLSKIQSLRIPRDLQEYVDTLTLLVKGKPYHDNEDLLIMCYRCSSYNPLLSPVATKPNSCTNCGQPFVYSFVTFEVLPLVEFHLEPGISEMEAIRLLESPPEELDSNWTQNIEGNVQSMRLDDSPIQDPFSTRMISYDATTDDMLPVVVNRATLKSMDISTVIVCKCPKPLGVRFYRNLLPNVPIVTCPYCHKIFHLDDYESLLLEKGFCPFCRVPRDASEDVDII</sequence>
<dbReference type="OMA" id="GDSFDTW"/>
<evidence type="ECO:0000259" key="8">
    <source>
        <dbReference type="Pfam" id="PF23377"/>
    </source>
</evidence>
<dbReference type="SMART" id="SM00320">
    <property type="entry name" value="WD40"/>
    <property type="match status" value="7"/>
</dbReference>
<feature type="repeat" description="WD" evidence="7">
    <location>
        <begin position="55"/>
        <end position="87"/>
    </location>
</feature>
<dbReference type="PANTHER" id="PTHR12764">
    <property type="entry name" value="WD REPEAT DOMAIN-RELATED"/>
    <property type="match status" value="1"/>
</dbReference>
<dbReference type="GO" id="GO:0030991">
    <property type="term" value="C:intraciliary transport particle A"/>
    <property type="evidence" value="ECO:0007669"/>
    <property type="project" value="TreeGrafter"/>
</dbReference>
<dbReference type="OrthoDB" id="10255582at2759"/>
<dbReference type="PROSITE" id="PS50082">
    <property type="entry name" value="WD_REPEATS_2"/>
    <property type="match status" value="1"/>
</dbReference>
<evidence type="ECO:0000256" key="4">
    <source>
        <dbReference type="ARBA" id="ARBA00022737"/>
    </source>
</evidence>
<evidence type="ECO:0000256" key="7">
    <source>
        <dbReference type="PROSITE-ProRule" id="PRU00221"/>
    </source>
</evidence>
<evidence type="ECO:0000256" key="3">
    <source>
        <dbReference type="ARBA" id="ARBA00022574"/>
    </source>
</evidence>
<dbReference type="KEGG" id="clec:106664639"/>
<dbReference type="InterPro" id="IPR001680">
    <property type="entry name" value="WD40_rpt"/>
</dbReference>
<dbReference type="Proteomes" id="UP000494040">
    <property type="component" value="Unassembled WGS sequence"/>
</dbReference>
<dbReference type="CTD" id="38957"/>
<feature type="domain" description="Intraflagellar transport protein 122 homolog TPR" evidence="11">
    <location>
        <begin position="566"/>
        <end position="941"/>
    </location>
</feature>
<dbReference type="EnsemblMetazoa" id="XM_014390557.2">
    <property type="protein sequence ID" value="XP_014246043.1"/>
    <property type="gene ID" value="LOC106664639"/>
</dbReference>
<dbReference type="GO" id="GO:0035721">
    <property type="term" value="P:intraciliary retrograde transport"/>
    <property type="evidence" value="ECO:0007669"/>
    <property type="project" value="TreeGrafter"/>
</dbReference>
<dbReference type="InterPro" id="IPR036322">
    <property type="entry name" value="WD40_repeat_dom_sf"/>
</dbReference>
<dbReference type="GO" id="GO:1905515">
    <property type="term" value="P:non-motile cilium assembly"/>
    <property type="evidence" value="ECO:0007669"/>
    <property type="project" value="TreeGrafter"/>
</dbReference>
<evidence type="ECO:0000256" key="6">
    <source>
        <dbReference type="ARBA" id="ARBA00023273"/>
    </source>
</evidence>
<organism evidence="12 13">
    <name type="scientific">Cimex lectularius</name>
    <name type="common">Bed bug</name>
    <name type="synonym">Acanthia lectularia</name>
    <dbReference type="NCBI Taxonomy" id="79782"/>
    <lineage>
        <taxon>Eukaryota</taxon>
        <taxon>Metazoa</taxon>
        <taxon>Ecdysozoa</taxon>
        <taxon>Arthropoda</taxon>
        <taxon>Hexapoda</taxon>
        <taxon>Insecta</taxon>
        <taxon>Pterygota</taxon>
        <taxon>Neoptera</taxon>
        <taxon>Paraneoptera</taxon>
        <taxon>Hemiptera</taxon>
        <taxon>Heteroptera</taxon>
        <taxon>Panheteroptera</taxon>
        <taxon>Cimicomorpha</taxon>
        <taxon>Cimicidae</taxon>
        <taxon>Cimex</taxon>
    </lineage>
</organism>
<feature type="domain" description="IFT122 zinc ribbon" evidence="10">
    <location>
        <begin position="997"/>
        <end position="1044"/>
    </location>
</feature>
<dbReference type="Gene3D" id="1.25.40.470">
    <property type="match status" value="1"/>
</dbReference>
<dbReference type="Gene3D" id="2.130.10.10">
    <property type="entry name" value="YVTN repeat-like/Quinoprotein amine dehydrogenase"/>
    <property type="match status" value="1"/>
</dbReference>
<dbReference type="InterPro" id="IPR015943">
    <property type="entry name" value="WD40/YVTN_repeat-like_dom_sf"/>
</dbReference>
<evidence type="ECO:0000259" key="9">
    <source>
        <dbReference type="Pfam" id="PF23381"/>
    </source>
</evidence>
<dbReference type="Pfam" id="PF23381">
    <property type="entry name" value="Beta-prop_IFT122_1st"/>
    <property type="match status" value="2"/>
</dbReference>
<dbReference type="PROSITE" id="PS50294">
    <property type="entry name" value="WD_REPEATS_REGION"/>
    <property type="match status" value="1"/>
</dbReference>
<dbReference type="InterPro" id="IPR056838">
    <property type="entry name" value="Zn_ribbon_IFT122"/>
</dbReference>
<feature type="domain" description="IFT122 second beta-propeller" evidence="8">
    <location>
        <begin position="304"/>
        <end position="558"/>
    </location>
</feature>
<dbReference type="Pfam" id="PF25143">
    <property type="entry name" value="Zn_ribbon_IFT122_C"/>
    <property type="match status" value="1"/>
</dbReference>
<reference evidence="12" key="1">
    <citation type="submission" date="2022-01" db="UniProtKB">
        <authorList>
            <consortium name="EnsemblMetazoa"/>
        </authorList>
    </citation>
    <scope>IDENTIFICATION</scope>
</reference>
<dbReference type="InterPro" id="IPR039857">
    <property type="entry name" value="Ift122/121"/>
</dbReference>
<keyword evidence="13" id="KW-1185">Reference proteome</keyword>
<dbReference type="GO" id="GO:0061512">
    <property type="term" value="P:protein localization to cilium"/>
    <property type="evidence" value="ECO:0007669"/>
    <property type="project" value="TreeGrafter"/>
</dbReference>
<evidence type="ECO:0000313" key="12">
    <source>
        <dbReference type="EnsemblMetazoa" id="XP_014246043.1"/>
    </source>
</evidence>
<dbReference type="RefSeq" id="XP_014246043.1">
    <property type="nucleotide sequence ID" value="XM_014390557.2"/>
</dbReference>
<dbReference type="GeneID" id="106664639"/>
<proteinExistence type="predicted"/>
<dbReference type="Pfam" id="PF25144">
    <property type="entry name" value="Zn_ribbon_IFT122"/>
    <property type="match status" value="1"/>
</dbReference>
<protein>
    <recommendedName>
        <fullName evidence="2">Intraflagellar transport protein 122 homolog</fullName>
    </recommendedName>
</protein>
<dbReference type="InterPro" id="IPR057411">
    <property type="entry name" value="TPR_IFT122"/>
</dbReference>